<reference evidence="1 2" key="1">
    <citation type="submission" date="2016-05" db="EMBL/GenBank/DDBJ databases">
        <title>Comparative analysis of secretome profiles of manganese(II)-oxidizing ascomycete fungi.</title>
        <authorList>
            <consortium name="DOE Joint Genome Institute"/>
            <person name="Zeiner C.A."/>
            <person name="Purvine S.O."/>
            <person name="Zink E.M."/>
            <person name="Wu S."/>
            <person name="Pasa-Tolic L."/>
            <person name="Chaput D.L."/>
            <person name="Haridas S."/>
            <person name="Grigoriev I.V."/>
            <person name="Santelli C.M."/>
            <person name="Hansel C.M."/>
        </authorList>
    </citation>
    <scope>NUCLEOTIDE SEQUENCE [LARGE SCALE GENOMIC DNA]</scope>
    <source>
        <strain evidence="1 2">AP3s5-JAC2a</strain>
    </source>
</reference>
<keyword evidence="2" id="KW-1185">Reference proteome</keyword>
<protein>
    <submittedName>
        <fullName evidence="1">Uncharacterized protein</fullName>
    </submittedName>
</protein>
<dbReference type="RefSeq" id="XP_018043466.1">
    <property type="nucleotide sequence ID" value="XM_018185480.1"/>
</dbReference>
<accession>A0A177D0W7</accession>
<organism evidence="1 2">
    <name type="scientific">Paraphaeosphaeria sporulosa</name>
    <dbReference type="NCBI Taxonomy" id="1460663"/>
    <lineage>
        <taxon>Eukaryota</taxon>
        <taxon>Fungi</taxon>
        <taxon>Dikarya</taxon>
        <taxon>Ascomycota</taxon>
        <taxon>Pezizomycotina</taxon>
        <taxon>Dothideomycetes</taxon>
        <taxon>Pleosporomycetidae</taxon>
        <taxon>Pleosporales</taxon>
        <taxon>Massarineae</taxon>
        <taxon>Didymosphaeriaceae</taxon>
        <taxon>Paraphaeosphaeria</taxon>
    </lineage>
</organism>
<dbReference type="Proteomes" id="UP000077069">
    <property type="component" value="Unassembled WGS sequence"/>
</dbReference>
<sequence>MKVEWGAQLACLRSSLAGYVSVLAFNGNSIVPTPVSSEHQCHREDVYESIRCTGSVASVGRLLKRVPCTYTLTRTQ</sequence>
<dbReference type="InParanoid" id="A0A177D0W7"/>
<dbReference type="GeneID" id="28768966"/>
<dbReference type="AlphaFoldDB" id="A0A177D0W7"/>
<proteinExistence type="predicted"/>
<gene>
    <name evidence="1" type="ORF">CC84DRAFT_180025</name>
</gene>
<name>A0A177D0W7_9PLEO</name>
<evidence type="ECO:0000313" key="2">
    <source>
        <dbReference type="Proteomes" id="UP000077069"/>
    </source>
</evidence>
<evidence type="ECO:0000313" key="1">
    <source>
        <dbReference type="EMBL" id="OAG13101.1"/>
    </source>
</evidence>
<dbReference type="EMBL" id="KV441548">
    <property type="protein sequence ID" value="OAG13101.1"/>
    <property type="molecule type" value="Genomic_DNA"/>
</dbReference>